<feature type="region of interest" description="Disordered" evidence="6">
    <location>
        <begin position="229"/>
        <end position="249"/>
    </location>
</feature>
<keyword evidence="2 4" id="KW-0808">Transferase</keyword>
<feature type="compositionally biased region" description="Basic and acidic residues" evidence="6">
    <location>
        <begin position="238"/>
        <end position="249"/>
    </location>
</feature>
<gene>
    <name evidence="8" type="ORF">PPACK8108_LOCUS21904</name>
</gene>
<feature type="domain" description="TRAM" evidence="7">
    <location>
        <begin position="88"/>
        <end position="148"/>
    </location>
</feature>
<dbReference type="Gene3D" id="2.40.50.140">
    <property type="entry name" value="Nucleic acid-binding proteins"/>
    <property type="match status" value="1"/>
</dbReference>
<keyword evidence="9" id="KW-1185">Reference proteome</keyword>
<dbReference type="InterPro" id="IPR012340">
    <property type="entry name" value="NA-bd_OB-fold"/>
</dbReference>
<evidence type="ECO:0000259" key="7">
    <source>
        <dbReference type="PROSITE" id="PS50926"/>
    </source>
</evidence>
<organism evidence="8 9">
    <name type="scientific">Phakopsora pachyrhizi</name>
    <name type="common">Asian soybean rust disease fungus</name>
    <dbReference type="NCBI Taxonomy" id="170000"/>
    <lineage>
        <taxon>Eukaryota</taxon>
        <taxon>Fungi</taxon>
        <taxon>Dikarya</taxon>
        <taxon>Basidiomycota</taxon>
        <taxon>Pucciniomycotina</taxon>
        <taxon>Pucciniomycetes</taxon>
        <taxon>Pucciniales</taxon>
        <taxon>Phakopsoraceae</taxon>
        <taxon>Phakopsora</taxon>
    </lineage>
</organism>
<name>A0AAV0BL55_PHAPC</name>
<dbReference type="SUPFAM" id="SSF53335">
    <property type="entry name" value="S-adenosyl-L-methionine-dependent methyltransferases"/>
    <property type="match status" value="1"/>
</dbReference>
<evidence type="ECO:0000313" key="9">
    <source>
        <dbReference type="Proteomes" id="UP001153365"/>
    </source>
</evidence>
<dbReference type="SUPFAM" id="SSF50249">
    <property type="entry name" value="Nucleic acid-binding proteins"/>
    <property type="match status" value="1"/>
</dbReference>
<feature type="binding site" evidence="4">
    <location>
        <position position="453"/>
    </location>
    <ligand>
        <name>S-adenosyl-L-methionine</name>
        <dbReference type="ChEBI" id="CHEBI:59789"/>
    </ligand>
</feature>
<feature type="binding site" evidence="4">
    <location>
        <position position="474"/>
    </location>
    <ligand>
        <name>S-adenosyl-L-methionine</name>
        <dbReference type="ChEBI" id="CHEBI:59789"/>
    </ligand>
</feature>
<dbReference type="GO" id="GO:0030697">
    <property type="term" value="F:tRNA (uracil(54)-C5)-methyltransferase activity, S-adenosyl methionine-dependent"/>
    <property type="evidence" value="ECO:0007669"/>
    <property type="project" value="InterPro"/>
</dbReference>
<comment type="similarity">
    <text evidence="4">Belongs to the class I-like SAM-binding methyltransferase superfamily. RNA M5U methyltransferase family.</text>
</comment>
<dbReference type="Pfam" id="PF05958">
    <property type="entry name" value="tRNA_U5-meth_tr"/>
    <property type="match status" value="1"/>
</dbReference>
<dbReference type="PROSITE" id="PS51622">
    <property type="entry name" value="SAM_MT_RNA_M5U_2"/>
    <property type="match status" value="1"/>
</dbReference>
<reference evidence="8" key="1">
    <citation type="submission" date="2022-06" db="EMBL/GenBank/DDBJ databases">
        <authorList>
            <consortium name="SYNGENTA / RWTH Aachen University"/>
        </authorList>
    </citation>
    <scope>NUCLEOTIDE SEQUENCE</scope>
</reference>
<dbReference type="GO" id="GO:0032259">
    <property type="term" value="P:methylation"/>
    <property type="evidence" value="ECO:0007669"/>
    <property type="project" value="UniProtKB-KW"/>
</dbReference>
<dbReference type="PROSITE" id="PS51687">
    <property type="entry name" value="SAM_MT_RNA_M5U"/>
    <property type="match status" value="1"/>
</dbReference>
<dbReference type="PANTHER" id="PTHR11061">
    <property type="entry name" value="RNA M5U METHYLTRANSFERASE"/>
    <property type="match status" value="1"/>
</dbReference>
<accession>A0AAV0BL55</accession>
<dbReference type="AlphaFoldDB" id="A0AAV0BL55"/>
<dbReference type="InterPro" id="IPR030390">
    <property type="entry name" value="MeTrfase_TrmA_AS"/>
</dbReference>
<dbReference type="FunFam" id="2.40.50.140:FF:000201">
    <property type="entry name" value="TRM2p tRNA methyltransferase"/>
    <property type="match status" value="1"/>
</dbReference>
<dbReference type="InterPro" id="IPR010280">
    <property type="entry name" value="U5_MeTrfase_fam"/>
</dbReference>
<protein>
    <submittedName>
        <fullName evidence="8">S-adenosyl-L-methionine-dependent methyltransferase</fullName>
    </submittedName>
</protein>
<feature type="binding site" evidence="4">
    <location>
        <position position="522"/>
    </location>
    <ligand>
        <name>S-adenosyl-L-methionine</name>
        <dbReference type="ChEBI" id="CHEBI:59789"/>
    </ligand>
</feature>
<comment type="caution">
    <text evidence="8">The sequence shown here is derived from an EMBL/GenBank/DDBJ whole genome shotgun (WGS) entry which is preliminary data.</text>
</comment>
<dbReference type="InterPro" id="IPR029063">
    <property type="entry name" value="SAM-dependent_MTases_sf"/>
</dbReference>
<dbReference type="Gene3D" id="3.40.50.150">
    <property type="entry name" value="Vaccinia Virus protein VP39"/>
    <property type="match status" value="2"/>
</dbReference>
<feature type="binding site" evidence="4">
    <location>
        <position position="394"/>
    </location>
    <ligand>
        <name>S-adenosyl-L-methionine</name>
        <dbReference type="ChEBI" id="CHEBI:59789"/>
    </ligand>
</feature>
<evidence type="ECO:0000256" key="5">
    <source>
        <dbReference type="PROSITE-ProRule" id="PRU10015"/>
    </source>
</evidence>
<evidence type="ECO:0000256" key="2">
    <source>
        <dbReference type="ARBA" id="ARBA00022679"/>
    </source>
</evidence>
<keyword evidence="1 4" id="KW-0489">Methyltransferase</keyword>
<sequence length="595" mass="67060">MTQSIDLVTTNGNIPKPEIVKKTFKKINRKRLKSIKKQFKKSNESLEGFLLEIQIKELLGEENYERLLPSTGGGEVVDQKVQSSSDWNLVLGSEIEVEIKSLTSLGDGIAISPTKDWAIVVPFCVPEDSVRVRIYKNTLTHSLADLLEVIRPGQIRNDDLVKCKYFGKCSGCQFQMISYEDQLKIKKNAIETAFKYLSGLEPVQIPKVDDTLASPLEYAYRNKLTPHFDLPKRHKPSKNQEKVQEKGDNKSAIADVDNGYQFAGKNGLAIGLCEKGRQRLIDIEECSLATEAINDKLISERERVQKTIHNFKRGSTLLLRDSLIPSTQLKQNLESKEELKQTAETDTANTNKINIEEKETDDDENRICVTDHKSLTREKVLNRFFEQNAGSFFQTNVSILKPFLNYIIQDLLPPSAKIINTAQDVPPETLSSSKNDNGSDCREAGESILIDAYCGSGLFSICLADRFSKTIGIEISQDSILYANCNAKLNSISNSSFILGKAEAIFKDLQCYDATKCTMIIDPPRKGCDQEFLSQLMSFRPSKIIYISCNVHSQARDDDVERFIDGIYQVDRIRGVDFFPQTHHCESIVLLSLRK</sequence>
<evidence type="ECO:0000256" key="4">
    <source>
        <dbReference type="PROSITE-ProRule" id="PRU01024"/>
    </source>
</evidence>
<evidence type="ECO:0000313" key="8">
    <source>
        <dbReference type="EMBL" id="CAH7687167.1"/>
    </source>
</evidence>
<dbReference type="Proteomes" id="UP001153365">
    <property type="component" value="Unassembled WGS sequence"/>
</dbReference>
<dbReference type="InterPro" id="IPR002792">
    <property type="entry name" value="TRAM_dom"/>
</dbReference>
<feature type="active site" description="Nucleophile" evidence="4">
    <location>
        <position position="549"/>
    </location>
</feature>
<dbReference type="PROSITE" id="PS01230">
    <property type="entry name" value="TRMA_1"/>
    <property type="match status" value="1"/>
</dbReference>
<evidence type="ECO:0000256" key="3">
    <source>
        <dbReference type="ARBA" id="ARBA00022691"/>
    </source>
</evidence>
<dbReference type="EMBL" id="CALTRL010005838">
    <property type="protein sequence ID" value="CAH7687167.1"/>
    <property type="molecule type" value="Genomic_DNA"/>
</dbReference>
<feature type="active site" evidence="5">
    <location>
        <position position="549"/>
    </location>
</feature>
<proteinExistence type="inferred from homology"/>
<keyword evidence="3 4" id="KW-0949">S-adenosyl-L-methionine</keyword>
<dbReference type="PANTHER" id="PTHR11061:SF30">
    <property type="entry name" value="TRNA (URACIL(54)-C(5))-METHYLTRANSFERASE"/>
    <property type="match status" value="1"/>
</dbReference>
<dbReference type="GO" id="GO:0008033">
    <property type="term" value="P:tRNA processing"/>
    <property type="evidence" value="ECO:0007669"/>
    <property type="project" value="InterPro"/>
</dbReference>
<evidence type="ECO:0000256" key="1">
    <source>
        <dbReference type="ARBA" id="ARBA00022603"/>
    </source>
</evidence>
<evidence type="ECO:0000256" key="6">
    <source>
        <dbReference type="SAM" id="MobiDB-lite"/>
    </source>
</evidence>
<dbReference type="PROSITE" id="PS50926">
    <property type="entry name" value="TRAM"/>
    <property type="match status" value="1"/>
</dbReference>
<dbReference type="InterPro" id="IPR025795">
    <property type="entry name" value="tRNA_(uracil-5-)_MeTrfase"/>
</dbReference>